<accession>L9X077</accession>
<proteinExistence type="predicted"/>
<keyword evidence="3" id="KW-1185">Reference proteome</keyword>
<dbReference type="eggNOG" id="arCOG03097">
    <property type="taxonomic scope" value="Archaea"/>
</dbReference>
<evidence type="ECO:0000313" key="2">
    <source>
        <dbReference type="EMBL" id="ELY55120.1"/>
    </source>
</evidence>
<dbReference type="InterPro" id="IPR043900">
    <property type="entry name" value="DUF5788"/>
</dbReference>
<comment type="caution">
    <text evidence="2">The sequence shown here is derived from an EMBL/GenBank/DDBJ whole genome shotgun (WGS) entry which is preliminary data.</text>
</comment>
<reference evidence="2 3" key="1">
    <citation type="journal article" date="2014" name="PLoS Genet.">
        <title>Phylogenetically driven sequencing of extremely halophilic archaea reveals strategies for static and dynamic osmo-response.</title>
        <authorList>
            <person name="Becker E.A."/>
            <person name="Seitzer P.M."/>
            <person name="Tritt A."/>
            <person name="Larsen D."/>
            <person name="Krusor M."/>
            <person name="Yao A.I."/>
            <person name="Wu D."/>
            <person name="Madern D."/>
            <person name="Eisen J.A."/>
            <person name="Darling A.E."/>
            <person name="Facciotti M.T."/>
        </authorList>
    </citation>
    <scope>NUCLEOTIDE SEQUENCE [LARGE SCALE GENOMIC DNA]</scope>
    <source>
        <strain evidence="2 3">JCM 12255</strain>
    </source>
</reference>
<evidence type="ECO:0000313" key="3">
    <source>
        <dbReference type="Proteomes" id="UP000011602"/>
    </source>
</evidence>
<dbReference type="AlphaFoldDB" id="L9X077"/>
<name>L9X077_9EURY</name>
<dbReference type="STRING" id="1227499.C493_11577"/>
<organism evidence="2 3">
    <name type="scientific">Natronolimnohabitans innermongolicus JCM 12255</name>
    <dbReference type="NCBI Taxonomy" id="1227499"/>
    <lineage>
        <taxon>Archaea</taxon>
        <taxon>Methanobacteriati</taxon>
        <taxon>Methanobacteriota</taxon>
        <taxon>Stenosarchaea group</taxon>
        <taxon>Halobacteria</taxon>
        <taxon>Halobacteriales</taxon>
        <taxon>Natrialbaceae</taxon>
        <taxon>Natronolimnohabitans</taxon>
    </lineage>
</organism>
<dbReference type="RefSeq" id="WP_007259595.1">
    <property type="nucleotide sequence ID" value="NZ_AOHZ01000051.1"/>
</dbReference>
<dbReference type="Proteomes" id="UP000011602">
    <property type="component" value="Unassembled WGS sequence"/>
</dbReference>
<feature type="compositionally biased region" description="Basic and acidic residues" evidence="1">
    <location>
        <begin position="1"/>
        <end position="14"/>
    </location>
</feature>
<dbReference type="OrthoDB" id="137027at2157"/>
<evidence type="ECO:0000256" key="1">
    <source>
        <dbReference type="SAM" id="MobiDB-lite"/>
    </source>
</evidence>
<feature type="compositionally biased region" description="Polar residues" evidence="1">
    <location>
        <begin position="15"/>
        <end position="26"/>
    </location>
</feature>
<feature type="region of interest" description="Disordered" evidence="1">
    <location>
        <begin position="1"/>
        <end position="29"/>
    </location>
</feature>
<dbReference type="EMBL" id="AOHZ01000051">
    <property type="protein sequence ID" value="ELY55120.1"/>
    <property type="molecule type" value="Genomic_DNA"/>
</dbReference>
<gene>
    <name evidence="2" type="ORF">C493_11577</name>
</gene>
<protein>
    <submittedName>
        <fullName evidence="2">Uncharacterized protein</fullName>
    </submittedName>
</protein>
<dbReference type="PATRIC" id="fig|1227499.3.peg.2365"/>
<dbReference type="Pfam" id="PF19101">
    <property type="entry name" value="DUF5788"/>
    <property type="match status" value="1"/>
</dbReference>
<sequence length="135" mass="15417">MDAAERRDLIERANRQSATIGQQLPETITVGDDDLPLEEFVIETRKVEGIPDDLKPVVREAQVELTNERKQLVDRLESAPIDREEGEEVVERIVGIDRARNALQSLRRDRFGSEVQTATLDGHERWLEFVDAIRG</sequence>